<dbReference type="Pfam" id="PF03109">
    <property type="entry name" value="ABC1"/>
    <property type="match status" value="1"/>
</dbReference>
<evidence type="ECO:0000256" key="6">
    <source>
        <dbReference type="ARBA" id="ARBA00022741"/>
    </source>
</evidence>
<keyword evidence="9 12" id="KW-0408">Iron</keyword>
<dbReference type="GO" id="GO:0004674">
    <property type="term" value="F:protein serine/threonine kinase activity"/>
    <property type="evidence" value="ECO:0007669"/>
    <property type="project" value="UniProtKB-KW"/>
</dbReference>
<dbReference type="KEGG" id="psyt:DSAG12_03400"/>
<dbReference type="NCBIfam" id="TIGR03722">
    <property type="entry name" value="arch_KAE1"/>
    <property type="match status" value="1"/>
</dbReference>
<dbReference type="PANTHER" id="PTHR11735">
    <property type="entry name" value="TRNA N6-ADENOSINE THREONYLCARBAMOYLTRANSFERASE"/>
    <property type="match status" value="1"/>
</dbReference>
<dbReference type="NCBIfam" id="NF011463">
    <property type="entry name" value="PRK14879.1-4"/>
    <property type="match status" value="1"/>
</dbReference>
<keyword evidence="1 12" id="KW-0963">Cytoplasm</keyword>
<organism evidence="14 15">
    <name type="scientific">Promethearchaeum syntrophicum</name>
    <dbReference type="NCBI Taxonomy" id="2594042"/>
    <lineage>
        <taxon>Archaea</taxon>
        <taxon>Promethearchaeati</taxon>
        <taxon>Promethearchaeota</taxon>
        <taxon>Promethearchaeia</taxon>
        <taxon>Promethearchaeales</taxon>
        <taxon>Promethearchaeaceae</taxon>
        <taxon>Promethearchaeum</taxon>
    </lineage>
</organism>
<feature type="binding site" evidence="12">
    <location>
        <position position="139"/>
    </location>
    <ligand>
        <name>Fe cation</name>
        <dbReference type="ChEBI" id="CHEBI:24875"/>
    </ligand>
</feature>
<dbReference type="GO" id="GO:0061711">
    <property type="term" value="F:tRNA N(6)-L-threonylcarbamoyladenine synthase activity"/>
    <property type="evidence" value="ECO:0007669"/>
    <property type="project" value="UniProtKB-EC"/>
</dbReference>
<evidence type="ECO:0000256" key="2">
    <source>
        <dbReference type="ARBA" id="ARBA00022527"/>
    </source>
</evidence>
<dbReference type="NCBIfam" id="TIGR03724">
    <property type="entry name" value="arch_bud32"/>
    <property type="match status" value="1"/>
</dbReference>
<dbReference type="Gene3D" id="1.10.510.10">
    <property type="entry name" value="Transferase(Phosphotransferase) domain 1"/>
    <property type="match status" value="1"/>
</dbReference>
<dbReference type="Proteomes" id="UP000321408">
    <property type="component" value="Chromosome"/>
</dbReference>
<feature type="binding site" evidence="12">
    <location>
        <position position="188"/>
    </location>
    <ligand>
        <name>substrate</name>
    </ligand>
</feature>
<dbReference type="GO" id="GO:0106310">
    <property type="term" value="F:protein serine kinase activity"/>
    <property type="evidence" value="ECO:0007669"/>
    <property type="project" value="RHEA"/>
</dbReference>
<dbReference type="EC" id="2.3.1.234" evidence="12"/>
<dbReference type="Gene3D" id="3.30.420.40">
    <property type="match status" value="2"/>
</dbReference>
<dbReference type="InterPro" id="IPR043129">
    <property type="entry name" value="ATPase_NBD"/>
</dbReference>
<dbReference type="NCBIfam" id="NF007174">
    <property type="entry name" value="PRK09605.1"/>
    <property type="match status" value="1"/>
</dbReference>
<dbReference type="RefSeq" id="WP_147664454.1">
    <property type="nucleotide sequence ID" value="NZ_CP042905.2"/>
</dbReference>
<dbReference type="InterPro" id="IPR011009">
    <property type="entry name" value="Kinase-like_dom_sf"/>
</dbReference>
<dbReference type="PANTHER" id="PTHR11735:SF14">
    <property type="entry name" value="TRNA N6-ADENOSINE THREONYLCARBAMOYLTRANSFERASE"/>
    <property type="match status" value="1"/>
</dbReference>
<comment type="function">
    <text evidence="12">Required for the formation of a threonylcarbamoyl group on adenosine at position 37 (t(6)A37) in tRNAs that read codons beginning with adenine. Is probably involved in the transfer of the threonylcarbamoyl moiety of threonylcarbamoyl-AMP (TC-AMP) to the N6 group of A37.</text>
</comment>
<dbReference type="Pfam" id="PF00814">
    <property type="entry name" value="TsaD"/>
    <property type="match status" value="1"/>
</dbReference>
<comment type="subcellular location">
    <subcellularLocation>
        <location evidence="12">Cytoplasm</location>
    </subcellularLocation>
</comment>
<keyword evidence="3 12" id="KW-0808">Transferase</keyword>
<dbReference type="PRINTS" id="PR00789">
    <property type="entry name" value="OSIALOPTASE"/>
</dbReference>
<dbReference type="InterPro" id="IPR000719">
    <property type="entry name" value="Prot_kinase_dom"/>
</dbReference>
<evidence type="ECO:0000256" key="4">
    <source>
        <dbReference type="ARBA" id="ARBA00022694"/>
    </source>
</evidence>
<evidence type="ECO:0000256" key="3">
    <source>
        <dbReference type="ARBA" id="ARBA00022679"/>
    </source>
</evidence>
<dbReference type="OrthoDB" id="6818at2157"/>
<feature type="binding site" evidence="12">
    <location>
        <position position="171"/>
    </location>
    <ligand>
        <name>substrate</name>
    </ligand>
</feature>
<evidence type="ECO:0000256" key="1">
    <source>
        <dbReference type="ARBA" id="ARBA00022490"/>
    </source>
</evidence>
<dbReference type="Gene3D" id="3.30.200.20">
    <property type="entry name" value="Phosphorylase Kinase, domain 1"/>
    <property type="match status" value="1"/>
</dbReference>
<sequence length="591" mass="66917">MGFWGVRGFFMLCLGIESTAHTFSVGIVNDEGKILSLISDAFKPQTGGLKPVDVVEHHYTVFDTVLKQAISKANIEFSDLDLIAFSQGPGLGPCLRVGAAISRSLSLQLNIPIVGVNHCIAHVEIGRLLCNVYDPVTVYVSGGNTIISAFDSGMYQIFGETLDLAIGNMIDMVARDYGIPHPGGPKIEEIAKYGTNYINLPYIVKGMDLSFSGLYTAIWKKSKEETSKKNQADLFYSLQETSYSMLAEVSERAIAHTEKNSVLVTGGVAANKRLQEMISNISDEHKIEFHVVPLKYAGDNGAMIAWTGILQYKTSKKTEISETKILPKWRMDEVPIPWRNSLKDKVNESKKEKPIIELKKSEQTILQEFNFTGEIIRRGAEAVLIHSKWFNRDVLIKYRLSKEYRISEIDSNLRYSRTIKEGRTLIELFKCGIPVPSIFEINPNKGLIVMQYIKGSRLKDVIPDLSNKELEKIFREIGYWLAKIHQTMRMHGDLTTSNIIYTQKGELFFIDFGLAESDIGIEEKAMDLHLFKRVISSTHGKYFPFLYDQFILGYSKFENSDQNEIQAIISRINQIELRGRYNIERNKESTK</sequence>
<evidence type="ECO:0000256" key="10">
    <source>
        <dbReference type="ARBA" id="ARBA00023315"/>
    </source>
</evidence>
<keyword evidence="15" id="KW-1185">Reference proteome</keyword>
<dbReference type="InterPro" id="IPR022495">
    <property type="entry name" value="Bud32"/>
</dbReference>
<keyword evidence="8" id="KW-0067">ATP-binding</keyword>
<evidence type="ECO:0000313" key="14">
    <source>
        <dbReference type="EMBL" id="QEE17563.1"/>
    </source>
</evidence>
<evidence type="ECO:0000256" key="12">
    <source>
        <dbReference type="HAMAP-Rule" id="MF_01446"/>
    </source>
</evidence>
<evidence type="ECO:0000256" key="5">
    <source>
        <dbReference type="ARBA" id="ARBA00022723"/>
    </source>
</evidence>
<dbReference type="FunFam" id="3.30.420.40:FF:000037">
    <property type="entry name" value="Probable tRNA N6-adenosine threonylcarbamoyltransferase"/>
    <property type="match status" value="1"/>
</dbReference>
<dbReference type="InterPro" id="IPR000905">
    <property type="entry name" value="Gcp-like_dom"/>
</dbReference>
<dbReference type="CDD" id="cd24131">
    <property type="entry name" value="ASKHA_NBD_Kae1_arch_bac"/>
    <property type="match status" value="1"/>
</dbReference>
<keyword evidence="7 14" id="KW-0418">Kinase</keyword>
<dbReference type="SUPFAM" id="SSF56112">
    <property type="entry name" value="Protein kinase-like (PK-like)"/>
    <property type="match status" value="1"/>
</dbReference>
<proteinExistence type="inferred from homology"/>
<keyword evidence="2" id="KW-0723">Serine/threonine-protein kinase</keyword>
<dbReference type="GO" id="GO:0000408">
    <property type="term" value="C:EKC/KEOPS complex"/>
    <property type="evidence" value="ECO:0007669"/>
    <property type="project" value="InterPro"/>
</dbReference>
<keyword evidence="5 12" id="KW-0479">Metal-binding</keyword>
<name>A0A5B9DFJ6_9ARCH</name>
<feature type="binding site" evidence="12">
    <location>
        <begin position="139"/>
        <end position="143"/>
    </location>
    <ligand>
        <name>substrate</name>
    </ligand>
</feature>
<feature type="binding site" evidence="12">
    <location>
        <position position="299"/>
    </location>
    <ligand>
        <name>Fe cation</name>
        <dbReference type="ChEBI" id="CHEBI:24875"/>
    </ligand>
</feature>
<keyword evidence="6" id="KW-0547">Nucleotide-binding</keyword>
<dbReference type="AlphaFoldDB" id="A0A5B9DFJ6"/>
<feature type="binding site" evidence="12">
    <location>
        <position position="118"/>
    </location>
    <ligand>
        <name>Fe cation</name>
        <dbReference type="ChEBI" id="CHEBI:24875"/>
    </ligand>
</feature>
<dbReference type="EMBL" id="CP042905">
    <property type="protein sequence ID" value="QEE17563.1"/>
    <property type="molecule type" value="Genomic_DNA"/>
</dbReference>
<keyword evidence="10 12" id="KW-0012">Acyltransferase</keyword>
<dbReference type="GO" id="GO:0005524">
    <property type="term" value="F:ATP binding"/>
    <property type="evidence" value="ECO:0007669"/>
    <property type="project" value="UniProtKB-KW"/>
</dbReference>
<gene>
    <name evidence="12" type="primary">kae1</name>
    <name evidence="14" type="ORF">DSAG12_03400</name>
</gene>
<dbReference type="InterPro" id="IPR034680">
    <property type="entry name" value="Kae1_archaea_euk"/>
</dbReference>
<protein>
    <recommendedName>
        <fullName evidence="12">tRNA N6-adenosine threonylcarbamoyltransferase</fullName>
        <ecNumber evidence="12">2.3.1.234</ecNumber>
    </recommendedName>
    <alternativeName>
        <fullName evidence="12">N6-L-threonylcarbamoyladenine synthase</fullName>
        <shortName evidence="12">t(6)A synthase</shortName>
    </alternativeName>
    <alternativeName>
        <fullName evidence="12">t(6)A37 threonylcarbamoyladenosine biosynthesis protein Kae1</fullName>
    </alternativeName>
    <alternativeName>
        <fullName evidence="12">tRNA threonylcarbamoyladenosine biosynthesis protein Kae1</fullName>
    </alternativeName>
</protein>
<feature type="domain" description="Protein kinase" evidence="13">
    <location>
        <begin position="370"/>
        <end position="591"/>
    </location>
</feature>
<reference evidence="14 15" key="1">
    <citation type="journal article" date="2020" name="Nature">
        <title>Isolation of an archaeon at the prokaryote-eukaryote interface.</title>
        <authorList>
            <person name="Imachi H."/>
            <person name="Nobu M.K."/>
            <person name="Nakahara N."/>
            <person name="Morono Y."/>
            <person name="Ogawara M."/>
            <person name="Takaki Y."/>
            <person name="Takano Y."/>
            <person name="Uematsu K."/>
            <person name="Ikuta T."/>
            <person name="Ito M."/>
            <person name="Matsui Y."/>
            <person name="Miyazaki M."/>
            <person name="Murata K."/>
            <person name="Saito Y."/>
            <person name="Sakai S."/>
            <person name="Song C."/>
            <person name="Tasumi E."/>
            <person name="Yamanaka Y."/>
            <person name="Yamaguchi T."/>
            <person name="Kamagata Y."/>
            <person name="Tamaki H."/>
            <person name="Takai K."/>
        </authorList>
    </citation>
    <scope>NUCLEOTIDE SEQUENCE [LARGE SCALE GENOMIC DNA]</scope>
    <source>
        <strain evidence="14 15">MK-D1</strain>
    </source>
</reference>
<feature type="binding site" evidence="12">
    <location>
        <position position="122"/>
    </location>
    <ligand>
        <name>Fe cation</name>
        <dbReference type="ChEBI" id="CHEBI:24875"/>
    </ligand>
</feature>
<dbReference type="GeneID" id="41331370"/>
<comment type="catalytic activity">
    <reaction evidence="11 12">
        <text>L-threonylcarbamoyladenylate + adenosine(37) in tRNA = N(6)-L-threonylcarbamoyladenosine(37) in tRNA + AMP + H(+)</text>
        <dbReference type="Rhea" id="RHEA:37059"/>
        <dbReference type="Rhea" id="RHEA-COMP:10162"/>
        <dbReference type="Rhea" id="RHEA-COMP:10163"/>
        <dbReference type="ChEBI" id="CHEBI:15378"/>
        <dbReference type="ChEBI" id="CHEBI:73682"/>
        <dbReference type="ChEBI" id="CHEBI:74411"/>
        <dbReference type="ChEBI" id="CHEBI:74418"/>
        <dbReference type="ChEBI" id="CHEBI:456215"/>
        <dbReference type="EC" id="2.3.1.234"/>
    </reaction>
</comment>
<dbReference type="InterPro" id="IPR017860">
    <property type="entry name" value="Peptidase_M22_CS"/>
</dbReference>
<dbReference type="HAMAP" id="MF_01446">
    <property type="entry name" value="Kae1"/>
    <property type="match status" value="1"/>
</dbReference>
<dbReference type="NCBIfam" id="TIGR00329">
    <property type="entry name" value="gcp_kae1"/>
    <property type="match status" value="1"/>
</dbReference>
<dbReference type="SUPFAM" id="SSF53067">
    <property type="entry name" value="Actin-like ATPase domain"/>
    <property type="match status" value="1"/>
</dbReference>
<evidence type="ECO:0000256" key="11">
    <source>
        <dbReference type="ARBA" id="ARBA00048117"/>
    </source>
</evidence>
<comment type="similarity">
    <text evidence="12">Belongs to the KAE1 / TsaD family.</text>
</comment>
<reference evidence="14 15" key="2">
    <citation type="journal article" date="2024" name="Int. J. Syst. Evol. Microbiol.">
        <title>Promethearchaeum syntrophicum gen. nov., sp. nov., an anaerobic, obligately syntrophic archaeon, the first isolate of the lineage 'Asgard' archaea, and proposal of the new archaeal phylum Promethearchaeota phyl. nov. and kingdom Promethearchaeati regn. nov.</title>
        <authorList>
            <person name="Imachi H."/>
            <person name="Nobu M.K."/>
            <person name="Kato S."/>
            <person name="Takaki Y."/>
            <person name="Miyazaki M."/>
            <person name="Miyata M."/>
            <person name="Ogawara M."/>
            <person name="Saito Y."/>
            <person name="Sakai S."/>
            <person name="Tahara Y.O."/>
            <person name="Takano Y."/>
            <person name="Tasumi E."/>
            <person name="Uematsu K."/>
            <person name="Yoshimura T."/>
            <person name="Itoh T."/>
            <person name="Ohkuma M."/>
            <person name="Takai K."/>
        </authorList>
    </citation>
    <scope>NUCLEOTIDE SEQUENCE [LARGE SCALE GENOMIC DNA]</scope>
    <source>
        <strain evidence="14 15">MK-D1</strain>
    </source>
</reference>
<dbReference type="InterPro" id="IPR017861">
    <property type="entry name" value="KAE1/TsaD"/>
</dbReference>
<dbReference type="GO" id="GO:0002949">
    <property type="term" value="P:tRNA threonylcarbamoyladenosine modification"/>
    <property type="evidence" value="ECO:0007669"/>
    <property type="project" value="UniProtKB-UniRule"/>
</dbReference>
<feature type="binding site" evidence="12">
    <location>
        <position position="271"/>
    </location>
    <ligand>
        <name>substrate</name>
    </ligand>
</feature>
<evidence type="ECO:0000259" key="13">
    <source>
        <dbReference type="PROSITE" id="PS50011"/>
    </source>
</evidence>
<evidence type="ECO:0000256" key="8">
    <source>
        <dbReference type="ARBA" id="ARBA00022840"/>
    </source>
</evidence>
<comment type="cofactor">
    <cofactor evidence="12">
        <name>Fe(2+)</name>
        <dbReference type="ChEBI" id="CHEBI:29033"/>
    </cofactor>
    <text evidence="12">Binds 1 Fe(2+) ion per subunit.</text>
</comment>
<accession>A0A5B9DFJ6</accession>
<dbReference type="PROSITE" id="PS50011">
    <property type="entry name" value="PROTEIN_KINASE_DOM"/>
    <property type="match status" value="1"/>
</dbReference>
<dbReference type="GO" id="GO:0005506">
    <property type="term" value="F:iron ion binding"/>
    <property type="evidence" value="ECO:0007669"/>
    <property type="project" value="UniProtKB-UniRule"/>
</dbReference>
<evidence type="ECO:0000256" key="9">
    <source>
        <dbReference type="ARBA" id="ARBA00023004"/>
    </source>
</evidence>
<feature type="binding site" evidence="12">
    <location>
        <position position="184"/>
    </location>
    <ligand>
        <name>substrate</name>
    </ligand>
</feature>
<dbReference type="PROSITE" id="PS01016">
    <property type="entry name" value="GLYCOPROTEASE"/>
    <property type="match status" value="1"/>
</dbReference>
<evidence type="ECO:0000313" key="15">
    <source>
        <dbReference type="Proteomes" id="UP000321408"/>
    </source>
</evidence>
<dbReference type="InterPro" id="IPR004147">
    <property type="entry name" value="ABC1_dom"/>
</dbReference>
<dbReference type="GO" id="GO:0005737">
    <property type="term" value="C:cytoplasm"/>
    <property type="evidence" value="ECO:0007669"/>
    <property type="project" value="UniProtKB-SubCell"/>
</dbReference>
<evidence type="ECO:0000256" key="7">
    <source>
        <dbReference type="ARBA" id="ARBA00022777"/>
    </source>
</evidence>
<keyword evidence="4 12" id="KW-0819">tRNA processing</keyword>